<dbReference type="Gene3D" id="2.30.30.40">
    <property type="entry name" value="SH3 Domains"/>
    <property type="match status" value="1"/>
</dbReference>
<keyword evidence="2" id="KW-1185">Reference proteome</keyword>
<evidence type="ECO:0000313" key="2">
    <source>
        <dbReference type="Proteomes" id="UP001595632"/>
    </source>
</evidence>
<dbReference type="Gene3D" id="2.60.120.380">
    <property type="match status" value="1"/>
</dbReference>
<comment type="caution">
    <text evidence="1">The sequence shown here is derived from an EMBL/GenBank/DDBJ whole genome shotgun (WGS) entry which is preliminary data.</text>
</comment>
<dbReference type="RefSeq" id="WP_275633935.1">
    <property type="nucleotide sequence ID" value="NZ_JARGYD010000007.1"/>
</dbReference>
<dbReference type="Proteomes" id="UP001595632">
    <property type="component" value="Unassembled WGS sequence"/>
</dbReference>
<name>A0ABV7GQL7_9RHOB</name>
<proteinExistence type="predicted"/>
<dbReference type="EMBL" id="JBHRTB010000010">
    <property type="protein sequence ID" value="MFC3142420.1"/>
    <property type="molecule type" value="Genomic_DNA"/>
</dbReference>
<reference evidence="2" key="1">
    <citation type="journal article" date="2019" name="Int. J. Syst. Evol. Microbiol.">
        <title>The Global Catalogue of Microorganisms (GCM) 10K type strain sequencing project: providing services to taxonomists for standard genome sequencing and annotation.</title>
        <authorList>
            <consortium name="The Broad Institute Genomics Platform"/>
            <consortium name="The Broad Institute Genome Sequencing Center for Infectious Disease"/>
            <person name="Wu L."/>
            <person name="Ma J."/>
        </authorList>
    </citation>
    <scope>NUCLEOTIDE SEQUENCE [LARGE SCALE GENOMIC DNA]</scope>
    <source>
        <strain evidence="2">KCTC 52366</strain>
    </source>
</reference>
<sequence length="359" mass="39314">MREETVHFDEGQTTVELLDRIYGRESVNYRVYVRKDQTLQVRLDPSNPGTYFNVYEPDKGPGNIALGSSDRTGPTVPDINTFSTKVRESGIYSVSVYLVRAAAREGEESRFVLEVTAGDVQEEVASTSDAPASADGPFSGPEFYVVEVDSRLRIHAAPNAESDVVLHASDGTVFRNLGCLREADRTWCEVERPADGLTGWAASEYLRGESGAFTSMVGMEETPYGKTDGWNILVRRDTGNGCIAESTRDGVQIQVGFDPVDDSTFLAIFTEKHMGFENGEHLAVLFDLDGDEFVGDITEEKRPGFEGGYVHITNPDFLMDLSEKETLMVMPAGLAPFAVSLDGSKAAIGKMIECQLAQM</sequence>
<organism evidence="1 2">
    <name type="scientific">Psychromarinibacter halotolerans</name>
    <dbReference type="NCBI Taxonomy" id="1775175"/>
    <lineage>
        <taxon>Bacteria</taxon>
        <taxon>Pseudomonadati</taxon>
        <taxon>Pseudomonadota</taxon>
        <taxon>Alphaproteobacteria</taxon>
        <taxon>Rhodobacterales</taxon>
        <taxon>Paracoccaceae</taxon>
        <taxon>Psychromarinibacter</taxon>
    </lineage>
</organism>
<evidence type="ECO:0000313" key="1">
    <source>
        <dbReference type="EMBL" id="MFC3142420.1"/>
    </source>
</evidence>
<accession>A0ABV7GQL7</accession>
<protein>
    <submittedName>
        <fullName evidence="1">SH3 domain-containing protein</fullName>
    </submittedName>
</protein>
<gene>
    <name evidence="1" type="ORF">ACFOGP_06855</name>
</gene>